<dbReference type="RefSeq" id="WP_338065929.1">
    <property type="nucleotide sequence ID" value="NZ_QQSW01000006.1"/>
</dbReference>
<gene>
    <name evidence="4" type="ORF">EV688_101118</name>
</gene>
<dbReference type="Gene3D" id="2.40.30.170">
    <property type="match status" value="1"/>
</dbReference>
<dbReference type="PROSITE" id="PS51257">
    <property type="entry name" value="PROKAR_LIPOPROTEIN"/>
    <property type="match status" value="1"/>
</dbReference>
<dbReference type="Gene3D" id="2.40.420.20">
    <property type="match status" value="1"/>
</dbReference>
<comment type="similarity">
    <text evidence="1">Belongs to the membrane fusion protein (MFP) (TC 8.A.1) family.</text>
</comment>
<organism evidence="4 5">
    <name type="scientific">Chromatocurvus halotolerans</name>
    <dbReference type="NCBI Taxonomy" id="1132028"/>
    <lineage>
        <taxon>Bacteria</taxon>
        <taxon>Pseudomonadati</taxon>
        <taxon>Pseudomonadota</taxon>
        <taxon>Gammaproteobacteria</taxon>
        <taxon>Cellvibrionales</taxon>
        <taxon>Halieaceae</taxon>
        <taxon>Chromatocurvus</taxon>
    </lineage>
</organism>
<dbReference type="Gene3D" id="2.40.50.100">
    <property type="match status" value="1"/>
</dbReference>
<dbReference type="InterPro" id="IPR058637">
    <property type="entry name" value="YknX-like_C"/>
</dbReference>
<sequence>MCVFRLAYASSFFLAVFLAACGEPAREGARAPSLSKPVLVESVKASIQSIPVIAEAVGTLRGNESVTLMAKLTEQVSATYFEGGELVQEGDVLVELIDVEQLALLREAEARLRETRLQLDRLTSLGAEIATASEIDIAKTRADANEALLEALRSRITDRTIRAPFDGIIGFRQVSVGALLTPGTVIAELDDIDPLKLDFTLPEAYLSRIEQGDAVDAETVAWEGERFSGTVTRIGGRVDPVTRAFPVRALISNSDARLRPGMLMTLRVSLGDTQSIVVPESALLQVGGQSSVYTIDLEGFARRVPVEIGRRLPGAIEIVSGIAAGDRVVTTGQLTLRPGARVEEAVSAQSSSVDVAD</sequence>
<dbReference type="NCBIfam" id="TIGR01730">
    <property type="entry name" value="RND_mfp"/>
    <property type="match status" value="1"/>
</dbReference>
<feature type="domain" description="CusB-like beta-barrel" evidence="2">
    <location>
        <begin position="198"/>
        <end position="269"/>
    </location>
</feature>
<evidence type="ECO:0000313" key="4">
    <source>
        <dbReference type="EMBL" id="TCO78305.1"/>
    </source>
</evidence>
<comment type="caution">
    <text evidence="4">The sequence shown here is derived from an EMBL/GenBank/DDBJ whole genome shotgun (WGS) entry which is preliminary data.</text>
</comment>
<protein>
    <submittedName>
        <fullName evidence="4">Membrane fusion protein (Multidrug efflux system)</fullName>
    </submittedName>
</protein>
<name>A0A4R2LG85_9GAMM</name>
<dbReference type="Pfam" id="PF25954">
    <property type="entry name" value="Beta-barrel_RND_2"/>
    <property type="match status" value="1"/>
</dbReference>
<dbReference type="GO" id="GO:1990281">
    <property type="term" value="C:efflux pump complex"/>
    <property type="evidence" value="ECO:0007669"/>
    <property type="project" value="TreeGrafter"/>
</dbReference>
<evidence type="ECO:0000259" key="3">
    <source>
        <dbReference type="Pfam" id="PF25989"/>
    </source>
</evidence>
<dbReference type="SUPFAM" id="SSF111369">
    <property type="entry name" value="HlyD-like secretion proteins"/>
    <property type="match status" value="1"/>
</dbReference>
<evidence type="ECO:0000256" key="1">
    <source>
        <dbReference type="ARBA" id="ARBA00009477"/>
    </source>
</evidence>
<dbReference type="InterPro" id="IPR006143">
    <property type="entry name" value="RND_pump_MFP"/>
</dbReference>
<dbReference type="Pfam" id="PF25989">
    <property type="entry name" value="YknX_C"/>
    <property type="match status" value="1"/>
</dbReference>
<proteinExistence type="inferred from homology"/>
<accession>A0A4R2LG85</accession>
<feature type="domain" description="YknX-like C-terminal permuted SH3-like" evidence="3">
    <location>
        <begin position="276"/>
        <end position="343"/>
    </location>
</feature>
<reference evidence="4 5" key="1">
    <citation type="submission" date="2019-03" db="EMBL/GenBank/DDBJ databases">
        <title>Genomic Encyclopedia of Type Strains, Phase IV (KMG-IV): sequencing the most valuable type-strain genomes for metagenomic binning, comparative biology and taxonomic classification.</title>
        <authorList>
            <person name="Goeker M."/>
        </authorList>
    </citation>
    <scope>NUCLEOTIDE SEQUENCE [LARGE SCALE GENOMIC DNA]</scope>
    <source>
        <strain evidence="4 5">DSM 23344</strain>
    </source>
</reference>
<dbReference type="PANTHER" id="PTHR30469:SF16">
    <property type="entry name" value="HAE1 FAMILY EFFLUX PUMP MFP COMPONENT"/>
    <property type="match status" value="1"/>
</dbReference>
<dbReference type="AlphaFoldDB" id="A0A4R2LG85"/>
<dbReference type="FunFam" id="2.40.30.170:FF:000010">
    <property type="entry name" value="Efflux RND transporter periplasmic adaptor subunit"/>
    <property type="match status" value="1"/>
</dbReference>
<dbReference type="InterPro" id="IPR058792">
    <property type="entry name" value="Beta-barrel_RND_2"/>
</dbReference>
<dbReference type="EMBL" id="SLWX01000001">
    <property type="protein sequence ID" value="TCO78305.1"/>
    <property type="molecule type" value="Genomic_DNA"/>
</dbReference>
<dbReference type="GO" id="GO:0015562">
    <property type="term" value="F:efflux transmembrane transporter activity"/>
    <property type="evidence" value="ECO:0007669"/>
    <property type="project" value="TreeGrafter"/>
</dbReference>
<dbReference type="PANTHER" id="PTHR30469">
    <property type="entry name" value="MULTIDRUG RESISTANCE PROTEIN MDTA"/>
    <property type="match status" value="1"/>
</dbReference>
<evidence type="ECO:0000313" key="5">
    <source>
        <dbReference type="Proteomes" id="UP000294980"/>
    </source>
</evidence>
<dbReference type="Proteomes" id="UP000294980">
    <property type="component" value="Unassembled WGS sequence"/>
</dbReference>
<evidence type="ECO:0000259" key="2">
    <source>
        <dbReference type="Pfam" id="PF25954"/>
    </source>
</evidence>
<keyword evidence="5" id="KW-1185">Reference proteome</keyword>